<dbReference type="EMBL" id="HBUF01046816">
    <property type="protein sequence ID" value="CAG6620033.1"/>
    <property type="molecule type" value="Transcribed_RNA"/>
</dbReference>
<proteinExistence type="predicted"/>
<organism evidence="2">
    <name type="scientific">Cacopsylla melanoneura</name>
    <dbReference type="NCBI Taxonomy" id="428564"/>
    <lineage>
        <taxon>Eukaryota</taxon>
        <taxon>Metazoa</taxon>
        <taxon>Ecdysozoa</taxon>
        <taxon>Arthropoda</taxon>
        <taxon>Hexapoda</taxon>
        <taxon>Insecta</taxon>
        <taxon>Pterygota</taxon>
        <taxon>Neoptera</taxon>
        <taxon>Paraneoptera</taxon>
        <taxon>Hemiptera</taxon>
        <taxon>Sternorrhyncha</taxon>
        <taxon>Psylloidea</taxon>
        <taxon>Psyllidae</taxon>
        <taxon>Psyllinae</taxon>
        <taxon>Cacopsylla</taxon>
    </lineage>
</organism>
<dbReference type="Pfam" id="PF25267">
    <property type="entry name" value="TANGO6_N"/>
    <property type="match status" value="1"/>
</dbReference>
<evidence type="ECO:0000259" key="1">
    <source>
        <dbReference type="Pfam" id="PF25267"/>
    </source>
</evidence>
<feature type="domain" description="TANGO6 N-terminal" evidence="1">
    <location>
        <begin position="70"/>
        <end position="173"/>
    </location>
</feature>
<accession>A0A8D8Q0H5</accession>
<sequence>MEDQGSASTIVASIKKLLDSVELQTSHDNPTDDFDTCLEKRITSFCSKENLTTDIVDKYLQDKYAITSVLGNSRWKFITVALYLLLKLKEKIESFGKEDVKQGLLSVNEEKEVKRCAEICVSLGLMGALLPGIGIPVEKRSRYISLVKSELNVDVVENYNRLCFITKVLSQLFPSFSELQPCVFHHSSPKYYPNCSPLTVSITLVTM</sequence>
<reference evidence="2" key="1">
    <citation type="submission" date="2021-05" db="EMBL/GenBank/DDBJ databases">
        <authorList>
            <person name="Alioto T."/>
            <person name="Alioto T."/>
            <person name="Gomez Garrido J."/>
        </authorList>
    </citation>
    <scope>NUCLEOTIDE SEQUENCE</scope>
</reference>
<name>A0A8D8Q0H5_9HEMI</name>
<dbReference type="InterPro" id="IPR057347">
    <property type="entry name" value="TANGO6_N"/>
</dbReference>
<dbReference type="AlphaFoldDB" id="A0A8D8Q0H5"/>
<evidence type="ECO:0000313" key="2">
    <source>
        <dbReference type="EMBL" id="CAG6620033.1"/>
    </source>
</evidence>
<protein>
    <recommendedName>
        <fullName evidence="1">TANGO6 N-terminal domain-containing protein</fullName>
    </recommendedName>
</protein>